<dbReference type="KEGG" id="parl:PEC302110_31860"/>
<gene>
    <name evidence="2" type="ORF">PEC302110_31860</name>
</gene>
<feature type="chain" id="PRO_5042960165" evidence="1">
    <location>
        <begin position="27"/>
        <end position="192"/>
    </location>
</feature>
<feature type="signal peptide" evidence="1">
    <location>
        <begin position="1"/>
        <end position="26"/>
    </location>
</feature>
<organism evidence="2 3">
    <name type="scientific">Pectobacterium araliae</name>
    <dbReference type="NCBI Taxonomy" id="3073862"/>
    <lineage>
        <taxon>Bacteria</taxon>
        <taxon>Pseudomonadati</taxon>
        <taxon>Pseudomonadota</taxon>
        <taxon>Gammaproteobacteria</taxon>
        <taxon>Enterobacterales</taxon>
        <taxon>Pectobacteriaceae</taxon>
        <taxon>Pectobacterium</taxon>
    </lineage>
</organism>
<dbReference type="RefSeq" id="WP_261846954.1">
    <property type="nucleotide sequence ID" value="NZ_AP028908.1"/>
</dbReference>
<dbReference type="InterPro" id="IPR006513">
    <property type="entry name" value="YtfJ_HI0045"/>
</dbReference>
<dbReference type="NCBIfam" id="TIGR01626">
    <property type="entry name" value="ytfJ_HI0045"/>
    <property type="match status" value="1"/>
</dbReference>
<accession>A0AAN0KNM7</accession>
<proteinExistence type="predicted"/>
<evidence type="ECO:0000313" key="3">
    <source>
        <dbReference type="Proteomes" id="UP001377830"/>
    </source>
</evidence>
<reference evidence="3" key="1">
    <citation type="journal article" date="2024" name="Int. J. Syst. Evol. Microbiol.">
        <title>Pectobacterium araliae sp. nov., a pathogen causing bacterial soft rot of Japanese angelica tree in Japan.</title>
        <authorList>
            <person name="Sawada H."/>
            <person name="Someya N."/>
            <person name="Morohoshi T."/>
            <person name="Ono M."/>
            <person name="Satou M."/>
        </authorList>
    </citation>
    <scope>NUCLEOTIDE SEQUENCE [LARGE SCALE GENOMIC DNA]</scope>
    <source>
        <strain evidence="3">MAFF 302110</strain>
    </source>
</reference>
<evidence type="ECO:0000313" key="2">
    <source>
        <dbReference type="EMBL" id="BES86089.1"/>
    </source>
</evidence>
<protein>
    <submittedName>
        <fullName evidence="2">YtfJ family protein</fullName>
    </submittedName>
</protein>
<keyword evidence="1" id="KW-0732">Signal</keyword>
<dbReference type="Gene3D" id="3.40.30.10">
    <property type="entry name" value="Glutaredoxin"/>
    <property type="match status" value="1"/>
</dbReference>
<keyword evidence="3" id="KW-1185">Reference proteome</keyword>
<dbReference type="EMBL" id="AP028908">
    <property type="protein sequence ID" value="BES86089.1"/>
    <property type="molecule type" value="Genomic_DNA"/>
</dbReference>
<dbReference type="AlphaFoldDB" id="A0AAN0KNM7"/>
<name>A0AAN0KNM7_9GAMM</name>
<sequence length="192" mass="21322">MIKIRHLPLALFITPLLGSVSLTASAHTLILNQFVPPVGVADKGELQYLNNQFSYKNWNSAQLPGKVRVIQHIAGRTAAKEMNDPLISALKAATLPHDYYQTTTIVNTDDAIIGTGLFVRSRLEDNKKAFPWSQFIVDSNGNVRKTWQLQPQSSAIAVLDKQGKIRFAKEGALSGQEVQQVMSLLRQLLEEK</sequence>
<evidence type="ECO:0000256" key="1">
    <source>
        <dbReference type="SAM" id="SignalP"/>
    </source>
</evidence>
<dbReference type="Pfam" id="PF09695">
    <property type="entry name" value="YtfJ_HI0045"/>
    <property type="match status" value="1"/>
</dbReference>
<dbReference type="Proteomes" id="UP001377830">
    <property type="component" value="Chromosome"/>
</dbReference>